<reference evidence="1 2" key="1">
    <citation type="submission" date="2021-07" db="EMBL/GenBank/DDBJ databases">
        <authorList>
            <person name="So Y."/>
        </authorList>
    </citation>
    <scope>NUCLEOTIDE SEQUENCE [LARGE SCALE GENOMIC DNA]</scope>
    <source>
        <strain evidence="1 2">HJA6</strain>
    </source>
</reference>
<dbReference type="RefSeq" id="WP_219761623.1">
    <property type="nucleotide sequence ID" value="NZ_JAHYBZ010000001.1"/>
</dbReference>
<dbReference type="EMBL" id="JAHYBZ010000001">
    <property type="protein sequence ID" value="MBW6397040.1"/>
    <property type="molecule type" value="Genomic_DNA"/>
</dbReference>
<sequence>MPNVKRTLPGIYLSARDIAMEAGIDDPTPEMLEEIEASLLAYCAAHPELPELIELAPPANGDFVAAAVEDIGSLPPDAQATIRTGLLRFLREIGVTPMVDERTGEMMVDLASIASALGMTLEEAMESLRECGADRHARLVPSAYLHPMQ</sequence>
<protein>
    <recommendedName>
        <fullName evidence="3">Transcriptional regulator</fullName>
    </recommendedName>
</protein>
<accession>A0ABS7A6V0</accession>
<evidence type="ECO:0008006" key="3">
    <source>
        <dbReference type="Google" id="ProtNLM"/>
    </source>
</evidence>
<keyword evidence="2" id="KW-1185">Reference proteome</keyword>
<evidence type="ECO:0000313" key="2">
    <source>
        <dbReference type="Proteomes" id="UP001196565"/>
    </source>
</evidence>
<comment type="caution">
    <text evidence="1">The sequence shown here is derived from an EMBL/GenBank/DDBJ whole genome shotgun (WGS) entry which is preliminary data.</text>
</comment>
<proteinExistence type="predicted"/>
<dbReference type="Proteomes" id="UP001196565">
    <property type="component" value="Unassembled WGS sequence"/>
</dbReference>
<organism evidence="1 2">
    <name type="scientific">Roseomonas alba</name>
    <dbReference type="NCBI Taxonomy" id="2846776"/>
    <lineage>
        <taxon>Bacteria</taxon>
        <taxon>Pseudomonadati</taxon>
        <taxon>Pseudomonadota</taxon>
        <taxon>Alphaproteobacteria</taxon>
        <taxon>Acetobacterales</taxon>
        <taxon>Roseomonadaceae</taxon>
        <taxon>Roseomonas</taxon>
    </lineage>
</organism>
<name>A0ABS7A6V0_9PROT</name>
<evidence type="ECO:0000313" key="1">
    <source>
        <dbReference type="EMBL" id="MBW6397040.1"/>
    </source>
</evidence>
<gene>
    <name evidence="1" type="ORF">KPL78_04230</name>
</gene>